<name>A0A1G2P4D4_9BACT</name>
<dbReference type="AlphaFoldDB" id="A0A1G2P4D4"/>
<feature type="chain" id="PRO_5009583835" description="LamG-like jellyroll fold domain-containing protein" evidence="3">
    <location>
        <begin position="32"/>
        <end position="500"/>
    </location>
</feature>
<dbReference type="Proteomes" id="UP000176429">
    <property type="component" value="Unassembled WGS sequence"/>
</dbReference>
<dbReference type="Gene3D" id="2.60.120.200">
    <property type="match status" value="2"/>
</dbReference>
<gene>
    <name evidence="5" type="ORF">A3H68_00475</name>
</gene>
<keyword evidence="1 3" id="KW-0732">Signal</keyword>
<organism evidence="5 6">
    <name type="scientific">Candidatus Taylorbacteria bacterium RIFCSPLOWO2_02_FULL_46_40</name>
    <dbReference type="NCBI Taxonomy" id="1802329"/>
    <lineage>
        <taxon>Bacteria</taxon>
        <taxon>Candidatus Tayloriibacteriota</taxon>
    </lineage>
</organism>
<evidence type="ECO:0000313" key="5">
    <source>
        <dbReference type="EMBL" id="OHA42431.1"/>
    </source>
</evidence>
<evidence type="ECO:0000256" key="1">
    <source>
        <dbReference type="ARBA" id="ARBA00022729"/>
    </source>
</evidence>
<evidence type="ECO:0000256" key="2">
    <source>
        <dbReference type="ARBA" id="ARBA00023157"/>
    </source>
</evidence>
<feature type="domain" description="LamG-like jellyroll fold" evidence="4">
    <location>
        <begin position="114"/>
        <end position="248"/>
    </location>
</feature>
<dbReference type="InterPro" id="IPR006558">
    <property type="entry name" value="LamG-like"/>
</dbReference>
<accession>A0A1G2P4D4</accession>
<reference evidence="5 6" key="1">
    <citation type="journal article" date="2016" name="Nat. Commun.">
        <title>Thousands of microbial genomes shed light on interconnected biogeochemical processes in an aquifer system.</title>
        <authorList>
            <person name="Anantharaman K."/>
            <person name="Brown C.T."/>
            <person name="Hug L.A."/>
            <person name="Sharon I."/>
            <person name="Castelle C.J."/>
            <person name="Probst A.J."/>
            <person name="Thomas B.C."/>
            <person name="Singh A."/>
            <person name="Wilkins M.J."/>
            <person name="Karaoz U."/>
            <person name="Brodie E.L."/>
            <person name="Williams K.H."/>
            <person name="Hubbard S.S."/>
            <person name="Banfield J.F."/>
        </authorList>
    </citation>
    <scope>NUCLEOTIDE SEQUENCE [LARGE SCALE GENOMIC DNA]</scope>
</reference>
<sequence length="500" mass="53911">MTLNHSLKIYIPFSILFFAFCIFSAPQTVNAGTINVPSNFLTLNSGLVGWWTFDGKNMAQNVADSSGLNNNGYMSGFTSTSTAVTPGKIGQALKFDGVNDYVRAGDIGVDENQSSLTVSFWAKVNSLTRGEYLVSRYGSGPDLWYFGHEVDNDIAFYTYTAITSTSGYMANGFSATNVWHHIVGVYDGVRVRIYVNGVLGTKNQGSLTGNTNTGVTAPLVIGTFTTATGFASGSLDDVRIYNRALSASEISQLYNATKGSKVEVSNAGGNNLQNGLVGWWTFDGKDTPWTSATAATAIDKSGNGKTGTLTNMSRTTATTPGKIGQALKFDGVNDYINLGSTNNYITRTIPFSISFWLNLRGYTANNNKGLAIFKTTEGSPYEIFVSNNASYSPISFGSQDGTYIRLHPSTDFGSTLDSKWNYITITFDGVDSSAATSFKIFVNGDIKTLTTSLAYAPQTNQTFLGGLSTSAVAKMFLDDVRIYNRALSATEIRQLYNMGR</sequence>
<proteinExistence type="predicted"/>
<evidence type="ECO:0000313" key="6">
    <source>
        <dbReference type="Proteomes" id="UP000176429"/>
    </source>
</evidence>
<keyword evidence="2" id="KW-1015">Disulfide bond</keyword>
<dbReference type="PANTHER" id="PTHR42535:SF2">
    <property type="entry name" value="CHROMOSOME UNDETERMINED SCAFFOLD_146, WHOLE GENOME SHOTGUN SEQUENCE"/>
    <property type="match status" value="1"/>
</dbReference>
<evidence type="ECO:0000256" key="3">
    <source>
        <dbReference type="SAM" id="SignalP"/>
    </source>
</evidence>
<dbReference type="InterPro" id="IPR013320">
    <property type="entry name" value="ConA-like_dom_sf"/>
</dbReference>
<protein>
    <recommendedName>
        <fullName evidence="4">LamG-like jellyroll fold domain-containing protein</fullName>
    </recommendedName>
</protein>
<dbReference type="Pfam" id="PF13385">
    <property type="entry name" value="Laminin_G_3"/>
    <property type="match status" value="2"/>
</dbReference>
<comment type="caution">
    <text evidence="5">The sequence shown here is derived from an EMBL/GenBank/DDBJ whole genome shotgun (WGS) entry which is preliminary data.</text>
</comment>
<dbReference type="EMBL" id="MHSH01000005">
    <property type="protein sequence ID" value="OHA42431.1"/>
    <property type="molecule type" value="Genomic_DNA"/>
</dbReference>
<dbReference type="PANTHER" id="PTHR42535">
    <property type="entry name" value="OOKINETE PROTEIN, PUTATIVE-RELATED"/>
    <property type="match status" value="1"/>
</dbReference>
<feature type="signal peptide" evidence="3">
    <location>
        <begin position="1"/>
        <end position="31"/>
    </location>
</feature>
<dbReference type="SUPFAM" id="SSF49899">
    <property type="entry name" value="Concanavalin A-like lectins/glucanases"/>
    <property type="match status" value="2"/>
</dbReference>
<dbReference type="SMART" id="SM00560">
    <property type="entry name" value="LamGL"/>
    <property type="match status" value="1"/>
</dbReference>
<evidence type="ECO:0000259" key="4">
    <source>
        <dbReference type="SMART" id="SM00560"/>
    </source>
</evidence>